<reference evidence="1" key="1">
    <citation type="submission" date="2020-12" db="EMBL/GenBank/DDBJ databases">
        <title>Molecular epidemiology of VIM- metallo-b-lactamase-producing Enterobacter cloacae complex isolated in France between 2015 and 2018.</title>
        <authorList>
            <person name="Emeraud C."/>
            <person name="Petit C."/>
            <person name="Bonnin R."/>
            <person name="Naas T."/>
            <person name="Dortet L."/>
        </authorList>
    </citation>
    <scope>NUCLEOTIDE SEQUENCE</scope>
    <source>
        <strain evidence="1">170C2</strain>
    </source>
</reference>
<dbReference type="InterPro" id="IPR051220">
    <property type="entry name" value="TFA_Chaperone"/>
</dbReference>
<dbReference type="PANTHER" id="PTHR34413">
    <property type="entry name" value="PROPHAGE TAIL FIBER ASSEMBLY PROTEIN HOMOLOG TFAE-RELATED-RELATED"/>
    <property type="match status" value="1"/>
</dbReference>
<evidence type="ECO:0000313" key="1">
    <source>
        <dbReference type="EMBL" id="MBJ6594156.1"/>
    </source>
</evidence>
<dbReference type="RefSeq" id="WP_199026782.1">
    <property type="nucleotide sequence ID" value="NZ_JAELXN010000003.1"/>
</dbReference>
<dbReference type="Proteomes" id="UP000641429">
    <property type="component" value="Unassembled WGS sequence"/>
</dbReference>
<dbReference type="Pfam" id="PF02413">
    <property type="entry name" value="Caudo_TAP"/>
    <property type="match status" value="1"/>
</dbReference>
<gene>
    <name evidence="1" type="ORF">JGT27_00450</name>
</gene>
<name>A0A8I1FZT9_ENTAS</name>
<proteinExistence type="predicted"/>
<organism evidence="1 2">
    <name type="scientific">Enterobacter asburiae</name>
    <dbReference type="NCBI Taxonomy" id="61645"/>
    <lineage>
        <taxon>Bacteria</taxon>
        <taxon>Pseudomonadati</taxon>
        <taxon>Pseudomonadota</taxon>
        <taxon>Gammaproteobacteria</taxon>
        <taxon>Enterobacterales</taxon>
        <taxon>Enterobacteriaceae</taxon>
        <taxon>Enterobacter</taxon>
        <taxon>Enterobacter cloacae complex</taxon>
    </lineage>
</organism>
<sequence length="171" mass="19445">MDTFINPVIYKYEHVEINGVMRTGLYFQDIHGRDWYETLRDWKGAIAVDAAGIVIACETDVTLMGMMEGRSVYEVDSDSIPENVIGNYTFQDGVFTDIRPDAIELAEQKRKELLEEAKIAMAPLQDASDLGIETDEERALLNEWKKYRVSLNRITVSDAAKIVWPEPPATR</sequence>
<accession>A0A8I1FZT9</accession>
<comment type="caution">
    <text evidence="1">The sequence shown here is derived from an EMBL/GenBank/DDBJ whole genome shotgun (WGS) entry which is preliminary data.</text>
</comment>
<evidence type="ECO:0000313" key="2">
    <source>
        <dbReference type="Proteomes" id="UP000641429"/>
    </source>
</evidence>
<protein>
    <submittedName>
        <fullName evidence="1">Tail fiber assembly protein</fullName>
    </submittedName>
</protein>
<dbReference type="InterPro" id="IPR003458">
    <property type="entry name" value="Phage_T4_Gp38_tail_assem"/>
</dbReference>
<dbReference type="PANTHER" id="PTHR34413:SF2">
    <property type="entry name" value="PROPHAGE TAIL FIBER ASSEMBLY PROTEIN HOMOLOG TFAE-RELATED"/>
    <property type="match status" value="1"/>
</dbReference>
<dbReference type="EMBL" id="JAELXN010000003">
    <property type="protein sequence ID" value="MBJ6594156.1"/>
    <property type="molecule type" value="Genomic_DNA"/>
</dbReference>
<dbReference type="AlphaFoldDB" id="A0A8I1FZT9"/>